<organism evidence="7 8">
    <name type="scientific">Paenibacillus oleatilyticus</name>
    <dbReference type="NCBI Taxonomy" id="2594886"/>
    <lineage>
        <taxon>Bacteria</taxon>
        <taxon>Bacillati</taxon>
        <taxon>Bacillota</taxon>
        <taxon>Bacilli</taxon>
        <taxon>Bacillales</taxon>
        <taxon>Paenibacillaceae</taxon>
        <taxon>Paenibacillus</taxon>
    </lineage>
</organism>
<evidence type="ECO:0000259" key="6">
    <source>
        <dbReference type="PROSITE" id="PS50893"/>
    </source>
</evidence>
<dbReference type="Pfam" id="PF00005">
    <property type="entry name" value="ABC_tran"/>
    <property type="match status" value="1"/>
</dbReference>
<evidence type="ECO:0000256" key="3">
    <source>
        <dbReference type="ARBA" id="ARBA00022741"/>
    </source>
</evidence>
<dbReference type="InterPro" id="IPR003439">
    <property type="entry name" value="ABC_transporter-like_ATP-bd"/>
</dbReference>
<evidence type="ECO:0000313" key="8">
    <source>
        <dbReference type="Proteomes" id="UP001575622"/>
    </source>
</evidence>
<proteinExistence type="inferred from homology"/>
<dbReference type="PROSITE" id="PS50893">
    <property type="entry name" value="ABC_TRANSPORTER_2"/>
    <property type="match status" value="1"/>
</dbReference>
<comment type="caution">
    <text evidence="7">The sequence shown here is derived from an EMBL/GenBank/DDBJ whole genome shotgun (WGS) entry which is preliminary data.</text>
</comment>
<reference evidence="7 8" key="1">
    <citation type="submission" date="2024-09" db="EMBL/GenBank/DDBJ databases">
        <authorList>
            <person name="Makale K.P.P."/>
            <person name="Makhzoum A."/>
            <person name="Rantong G."/>
            <person name="Rahube T.O."/>
        </authorList>
    </citation>
    <scope>NUCLEOTIDE SEQUENCE [LARGE SCALE GENOMIC DNA]</scope>
    <source>
        <strain evidence="7 8">KM_D13</strain>
    </source>
</reference>
<dbReference type="EMBL" id="JBHDLN010000013">
    <property type="protein sequence ID" value="MFB0845132.1"/>
    <property type="molecule type" value="Genomic_DNA"/>
</dbReference>
<keyword evidence="4 7" id="KW-0067">ATP-binding</keyword>
<dbReference type="Gene3D" id="3.40.50.300">
    <property type="entry name" value="P-loop containing nucleotide triphosphate hydrolases"/>
    <property type="match status" value="1"/>
</dbReference>
<dbReference type="CDD" id="cd03220">
    <property type="entry name" value="ABC_KpsT_Wzt"/>
    <property type="match status" value="1"/>
</dbReference>
<dbReference type="Proteomes" id="UP001575622">
    <property type="component" value="Unassembled WGS sequence"/>
</dbReference>
<name>A0ABV4V4X3_9BACL</name>
<dbReference type="SMART" id="SM00382">
    <property type="entry name" value="AAA"/>
    <property type="match status" value="1"/>
</dbReference>
<dbReference type="CDD" id="cd10147">
    <property type="entry name" value="Wzt_C-like"/>
    <property type="match status" value="1"/>
</dbReference>
<dbReference type="SUPFAM" id="SSF52540">
    <property type="entry name" value="P-loop containing nucleoside triphosphate hydrolases"/>
    <property type="match status" value="1"/>
</dbReference>
<dbReference type="InterPro" id="IPR003593">
    <property type="entry name" value="AAA+_ATPase"/>
</dbReference>
<evidence type="ECO:0000256" key="1">
    <source>
        <dbReference type="ARBA" id="ARBA00005417"/>
    </source>
</evidence>
<comment type="similarity">
    <text evidence="1">Belongs to the ABC transporter superfamily.</text>
</comment>
<dbReference type="PANTHER" id="PTHR46743:SF2">
    <property type="entry name" value="TEICHOIC ACIDS EXPORT ATP-BINDING PROTEIN TAGH"/>
    <property type="match status" value="1"/>
</dbReference>
<evidence type="ECO:0000256" key="2">
    <source>
        <dbReference type="ARBA" id="ARBA00022448"/>
    </source>
</evidence>
<dbReference type="InterPro" id="IPR027417">
    <property type="entry name" value="P-loop_NTPase"/>
</dbReference>
<feature type="domain" description="ABC transporter" evidence="6">
    <location>
        <begin position="27"/>
        <end position="248"/>
    </location>
</feature>
<gene>
    <name evidence="7" type="ORF">ACEU3E_23350</name>
</gene>
<dbReference type="InterPro" id="IPR015860">
    <property type="entry name" value="ABC_transpr_TagH-like"/>
</dbReference>
<dbReference type="Gene3D" id="2.70.50.60">
    <property type="entry name" value="abc- transporter (atp binding component) like domain"/>
    <property type="match status" value="1"/>
</dbReference>
<accession>A0ABV4V4X3</accession>
<keyword evidence="5" id="KW-1278">Translocase</keyword>
<keyword evidence="8" id="KW-1185">Reference proteome</keyword>
<evidence type="ECO:0000313" key="7">
    <source>
        <dbReference type="EMBL" id="MFB0845132.1"/>
    </source>
</evidence>
<sequence>MSSETIISVENISKCYQIYDNPKDRLKQFINISGKNYYNEFWALQDINFQVEKGEAVGILGRNGSGKSTLLQIISGTLSPTKGQVKVNGRVAALLELGSGFNPEYTGRENVYLNGNILGISRKEMDSKFEEIASFADIGNFIDQPVKTYSSGMMVRLAFAVQACIDPDILIVDEALAVGDMLFQKRCFSRMKTLIEKGTTLLFVTHDVEMVRTFTSRAVLLEKGKMVNIGPSANVVLDYRSRMHQEESAYYQKLLAKNKEMEEPKVEESIVEEDGNNSEQLQETLDQELDFGDKDAIITQVKVLDAQGKECSLFYPGDEVRIEIQSKVLKTLDNLNIGVRLRNKTGVKIYSWGTLNQDVSIWSGRAGGKDFWSESIQAGTNLTTNLTFLCNLGTDLYEIQAYITQEPDRFLREQRMLHWVDEAAFFQVNIKQQEYFFGGICDLKMKAEVKSSGDHTSEKKGFVM</sequence>
<dbReference type="RefSeq" id="WP_373955287.1">
    <property type="nucleotide sequence ID" value="NZ_JBHDLN010000013.1"/>
</dbReference>
<protein>
    <submittedName>
        <fullName evidence="7">ABC transporter ATP-binding protein</fullName>
    </submittedName>
</protein>
<dbReference type="Pfam" id="PF14524">
    <property type="entry name" value="Wzt_C"/>
    <property type="match status" value="1"/>
</dbReference>
<dbReference type="PROSITE" id="PS00211">
    <property type="entry name" value="ABC_TRANSPORTER_1"/>
    <property type="match status" value="1"/>
</dbReference>
<dbReference type="GO" id="GO:0005524">
    <property type="term" value="F:ATP binding"/>
    <property type="evidence" value="ECO:0007669"/>
    <property type="project" value="UniProtKB-KW"/>
</dbReference>
<dbReference type="InterPro" id="IPR029439">
    <property type="entry name" value="Wzt_C"/>
</dbReference>
<dbReference type="InterPro" id="IPR017871">
    <property type="entry name" value="ABC_transporter-like_CS"/>
</dbReference>
<evidence type="ECO:0000256" key="4">
    <source>
        <dbReference type="ARBA" id="ARBA00022840"/>
    </source>
</evidence>
<keyword evidence="2" id="KW-0813">Transport</keyword>
<dbReference type="PANTHER" id="PTHR46743">
    <property type="entry name" value="TEICHOIC ACIDS EXPORT ATP-BINDING PROTEIN TAGH"/>
    <property type="match status" value="1"/>
</dbReference>
<keyword evidence="3" id="KW-0547">Nucleotide-binding</keyword>
<evidence type="ECO:0000256" key="5">
    <source>
        <dbReference type="ARBA" id="ARBA00022967"/>
    </source>
</evidence>
<dbReference type="InterPro" id="IPR050683">
    <property type="entry name" value="Bact_Polysacc_Export_ATP-bd"/>
</dbReference>